<dbReference type="PaxDb" id="1140-Synpcc7942_0060"/>
<keyword evidence="2" id="KW-1185">Reference proteome</keyword>
<dbReference type="KEGG" id="syf:Synpcc7942_0060"/>
<dbReference type="BioCyc" id="SYNEL:SYNPCC7942_0060-MONOMER"/>
<evidence type="ECO:0000313" key="1">
    <source>
        <dbReference type="EMBL" id="ABB56092.1"/>
    </source>
</evidence>
<name>Q31S77_SYNE7</name>
<accession>Q31S77</accession>
<gene>
    <name evidence="1" type="ordered locus">Synpcc7942_0060</name>
</gene>
<evidence type="ECO:0000313" key="2">
    <source>
        <dbReference type="Proteomes" id="UP000889800"/>
    </source>
</evidence>
<dbReference type="STRING" id="1140.Synpcc7942_0060"/>
<sequence>MILMELTRHAIDKLETYGIQGDRFQSWLAALPAGEVFQDLTSGAVGLVVRWEERPWIVILSEDRAKVVTTYPTDERAVTNRRGGGRWIFLNS</sequence>
<organism evidence="1 2">
    <name type="scientific">Synechococcus elongatus (strain ATCC 33912 / PCC 7942 / FACHB-805)</name>
    <name type="common">Anacystis nidulans R2</name>
    <dbReference type="NCBI Taxonomy" id="1140"/>
    <lineage>
        <taxon>Bacteria</taxon>
        <taxon>Bacillati</taxon>
        <taxon>Cyanobacteriota</taxon>
        <taxon>Cyanophyceae</taxon>
        <taxon>Synechococcales</taxon>
        <taxon>Synechococcaceae</taxon>
        <taxon>Synechococcus</taxon>
    </lineage>
</organism>
<dbReference type="EMBL" id="CP000100">
    <property type="protein sequence ID" value="ABB56092.1"/>
    <property type="molecule type" value="Genomic_DNA"/>
</dbReference>
<dbReference type="AlphaFoldDB" id="Q31S77"/>
<proteinExistence type="predicted"/>
<protein>
    <submittedName>
        <fullName evidence="1">Uncharacterized protein</fullName>
    </submittedName>
</protein>
<reference evidence="2" key="1">
    <citation type="submission" date="2005-08" db="EMBL/GenBank/DDBJ databases">
        <title>Complete sequence of chromosome 1 of Synechococcus elongatus PCC 7942.</title>
        <authorList>
            <consortium name="US DOE Joint Genome Institute"/>
            <person name="Copeland A."/>
            <person name="Lucas S."/>
            <person name="Lapidus A."/>
            <person name="Barry K."/>
            <person name="Detter J.C."/>
            <person name="Glavina T."/>
            <person name="Hammon N."/>
            <person name="Israni S."/>
            <person name="Pitluck S."/>
            <person name="Schmutz J."/>
            <person name="Larimer F."/>
            <person name="Land M."/>
            <person name="Kyrpides N."/>
            <person name="Lykidis A."/>
            <person name="Richardson P."/>
        </authorList>
    </citation>
    <scope>NUCLEOTIDE SEQUENCE [LARGE SCALE GENOMIC DNA]</scope>
    <source>
        <strain evidence="2">ATCC 33912 / PCC 7942 / FACHB-805</strain>
    </source>
</reference>
<dbReference type="Proteomes" id="UP000889800">
    <property type="component" value="Chromosome"/>
</dbReference>
<dbReference type="HOGENOM" id="CLU_2453529_0_0_3"/>